<dbReference type="PANTHER" id="PTHR11014:SF63">
    <property type="entry name" value="METALLOPEPTIDASE, PUTATIVE (AFU_ORTHOLOGUE AFUA_6G09600)-RELATED"/>
    <property type="match status" value="1"/>
</dbReference>
<dbReference type="PANTHER" id="PTHR11014">
    <property type="entry name" value="PEPTIDASE M20 FAMILY MEMBER"/>
    <property type="match status" value="1"/>
</dbReference>
<keyword evidence="3" id="KW-0464">Manganese</keyword>
<name>A0A485L823_9STRA</name>
<dbReference type="Gene3D" id="3.30.70.360">
    <property type="match status" value="1"/>
</dbReference>
<dbReference type="PIRSF" id="PIRSF005962">
    <property type="entry name" value="Pept_M20D_amidohydro"/>
    <property type="match status" value="1"/>
</dbReference>
<dbReference type="InterPro" id="IPR011650">
    <property type="entry name" value="Peptidase_M20_dimer"/>
</dbReference>
<evidence type="ECO:0000313" key="7">
    <source>
        <dbReference type="Proteomes" id="UP000332933"/>
    </source>
</evidence>
<dbReference type="NCBIfam" id="TIGR01891">
    <property type="entry name" value="amidohydrolases"/>
    <property type="match status" value="1"/>
</dbReference>
<feature type="domain" description="Peptidase M20 dimerisation" evidence="4">
    <location>
        <begin position="221"/>
        <end position="312"/>
    </location>
</feature>
<feature type="binding site" evidence="3">
    <location>
        <position position="138"/>
    </location>
    <ligand>
        <name>Mn(2+)</name>
        <dbReference type="ChEBI" id="CHEBI:29035"/>
        <label>2</label>
    </ligand>
</feature>
<dbReference type="AlphaFoldDB" id="A0A485L823"/>
<protein>
    <submittedName>
        <fullName evidence="6">Aste57867_17539 protein</fullName>
    </submittedName>
</protein>
<dbReference type="Gene3D" id="3.40.630.10">
    <property type="entry name" value="Zn peptidases"/>
    <property type="match status" value="1"/>
</dbReference>
<evidence type="ECO:0000313" key="5">
    <source>
        <dbReference type="EMBL" id="KAF0691191.1"/>
    </source>
</evidence>
<dbReference type="EMBL" id="VJMH01006184">
    <property type="protein sequence ID" value="KAF0691191.1"/>
    <property type="molecule type" value="Genomic_DNA"/>
</dbReference>
<accession>A0A485L823</accession>
<dbReference type="Pfam" id="PF01546">
    <property type="entry name" value="Peptidase_M20"/>
    <property type="match status" value="1"/>
</dbReference>
<evidence type="ECO:0000256" key="1">
    <source>
        <dbReference type="ARBA" id="ARBA00006153"/>
    </source>
</evidence>
<comment type="cofactor">
    <cofactor evidence="3">
        <name>Mn(2+)</name>
        <dbReference type="ChEBI" id="CHEBI:29035"/>
    </cofactor>
    <text evidence="3">The Mn(2+) ion enhances activity.</text>
</comment>
<dbReference type="InterPro" id="IPR002933">
    <property type="entry name" value="Peptidase_M20"/>
</dbReference>
<proteinExistence type="inferred from homology"/>
<keyword evidence="7" id="KW-1185">Reference proteome</keyword>
<dbReference type="SUPFAM" id="SSF53187">
    <property type="entry name" value="Zn-dependent exopeptidases"/>
    <property type="match status" value="1"/>
</dbReference>
<evidence type="ECO:0000313" key="6">
    <source>
        <dbReference type="EMBL" id="VFT94292.1"/>
    </source>
</evidence>
<evidence type="ECO:0000256" key="3">
    <source>
        <dbReference type="PIRSR" id="PIRSR005962-1"/>
    </source>
</evidence>
<dbReference type="GO" id="GO:0046872">
    <property type="term" value="F:metal ion binding"/>
    <property type="evidence" value="ECO:0007669"/>
    <property type="project" value="UniProtKB-KW"/>
</dbReference>
<evidence type="ECO:0000259" key="4">
    <source>
        <dbReference type="Pfam" id="PF07687"/>
    </source>
</evidence>
<dbReference type="SUPFAM" id="SSF55031">
    <property type="entry name" value="Bacterial exopeptidase dimerisation domain"/>
    <property type="match status" value="1"/>
</dbReference>
<dbReference type="GO" id="GO:0016787">
    <property type="term" value="F:hydrolase activity"/>
    <property type="evidence" value="ECO:0007669"/>
    <property type="project" value="UniProtKB-KW"/>
</dbReference>
<dbReference type="InterPro" id="IPR036264">
    <property type="entry name" value="Bact_exopeptidase_dim_dom"/>
</dbReference>
<gene>
    <name evidence="6" type="primary">Aste57867_17539</name>
    <name evidence="5" type="ORF">As57867_017479</name>
    <name evidence="6" type="ORF">ASTE57867_17539</name>
</gene>
<reference evidence="5" key="2">
    <citation type="submission" date="2019-06" db="EMBL/GenBank/DDBJ databases">
        <title>Genomics analysis of Aphanomyces spp. identifies a new class of oomycete effector associated with host adaptation.</title>
        <authorList>
            <person name="Gaulin E."/>
        </authorList>
    </citation>
    <scope>NUCLEOTIDE SEQUENCE</scope>
    <source>
        <strain evidence="5">CBS 578.67</strain>
    </source>
</reference>
<keyword evidence="2" id="KW-0378">Hydrolase</keyword>
<dbReference type="EMBL" id="CAADRA010006205">
    <property type="protein sequence ID" value="VFT94292.1"/>
    <property type="molecule type" value="Genomic_DNA"/>
</dbReference>
<sequence>MGQTYNVFAPLQNDLSTFSDCKIGMMAAAIDAAFEETLRAFRRELHTYPELGFKEVRTHRRLREFLLQHAHIPDECMTSCATTGLVVDIESSSTIPRASSSLQCIAFRADMDCLPMTEKNPHLAYRSQHAQCAHMCGHDGHMATLVGLAMVLYPRRHLLPQGTTVRLLFQPAEEGPGGAQPMIAAGCLDGVDEVYGYHNYGFPLGQLHVRSGPVMAHEQEFSIEIHGQGGHGSAPHLCVDPIVVASQIVSALQTVVSRSLSPYASAVVSVTQVHAGETSNVIPSTATLGGTMRDFDVAVAATLRRRMEAIVHDTCHMHGATAAITFVESYPTVVNAVAQTQVVEAVGATVFRVSDEGLPMMAAEDFSYFLQARPGCFFFLGTKEPGEIQTRDLHSDTYDFNDKVLPLGVRMFAKLVEHRFDLAPSTLVV</sequence>
<feature type="binding site" evidence="3">
    <location>
        <position position="394"/>
    </location>
    <ligand>
        <name>Mn(2+)</name>
        <dbReference type="ChEBI" id="CHEBI:29035"/>
        <label>2</label>
    </ligand>
</feature>
<keyword evidence="3" id="KW-0479">Metal-binding</keyword>
<organism evidence="6 7">
    <name type="scientific">Aphanomyces stellatus</name>
    <dbReference type="NCBI Taxonomy" id="120398"/>
    <lineage>
        <taxon>Eukaryota</taxon>
        <taxon>Sar</taxon>
        <taxon>Stramenopiles</taxon>
        <taxon>Oomycota</taxon>
        <taxon>Saprolegniomycetes</taxon>
        <taxon>Saprolegniales</taxon>
        <taxon>Verrucalvaceae</taxon>
        <taxon>Aphanomyces</taxon>
    </lineage>
</organism>
<evidence type="ECO:0000256" key="2">
    <source>
        <dbReference type="ARBA" id="ARBA00022801"/>
    </source>
</evidence>
<dbReference type="Proteomes" id="UP000332933">
    <property type="component" value="Unassembled WGS sequence"/>
</dbReference>
<dbReference type="OrthoDB" id="6119954at2759"/>
<reference evidence="6 7" key="1">
    <citation type="submission" date="2019-03" db="EMBL/GenBank/DDBJ databases">
        <authorList>
            <person name="Gaulin E."/>
            <person name="Dumas B."/>
        </authorList>
    </citation>
    <scope>NUCLEOTIDE SEQUENCE [LARGE SCALE GENOMIC DNA]</scope>
    <source>
        <strain evidence="6">CBS 568.67</strain>
    </source>
</reference>
<feature type="binding site" evidence="3">
    <location>
        <position position="136"/>
    </location>
    <ligand>
        <name>Mn(2+)</name>
        <dbReference type="ChEBI" id="CHEBI:29035"/>
        <label>2</label>
    </ligand>
</feature>
<comment type="similarity">
    <text evidence="1">Belongs to the peptidase M20 family.</text>
</comment>
<dbReference type="FunFam" id="3.30.70.360:FF:000001">
    <property type="entry name" value="N-acetyldiaminopimelate deacetylase"/>
    <property type="match status" value="1"/>
</dbReference>
<dbReference type="Pfam" id="PF07687">
    <property type="entry name" value="M20_dimer"/>
    <property type="match status" value="1"/>
</dbReference>
<feature type="binding site" evidence="3">
    <location>
        <position position="198"/>
    </location>
    <ligand>
        <name>Mn(2+)</name>
        <dbReference type="ChEBI" id="CHEBI:29035"/>
        <label>2</label>
    </ligand>
</feature>
<dbReference type="InterPro" id="IPR017439">
    <property type="entry name" value="Amidohydrolase"/>
</dbReference>
<dbReference type="CDD" id="cd03886">
    <property type="entry name" value="M20_Acy1"/>
    <property type="match status" value="1"/>
</dbReference>
<feature type="binding site" evidence="3">
    <location>
        <position position="174"/>
    </location>
    <ligand>
        <name>Mn(2+)</name>
        <dbReference type="ChEBI" id="CHEBI:29035"/>
        <label>2</label>
    </ligand>
</feature>